<gene>
    <name evidence="4" type="ORF">g.10243</name>
</gene>
<keyword evidence="2" id="KW-0808">Transferase</keyword>
<sequence>MWRRYLLWFAQEHVDFRHAEMQSILSMYNIPIKFIEKPCIQKPYWIVEFPSDECVKKITSRSVLLKNCIELWSRAKTDRQLHINLKKAWENTSSKWIIPENSDSVASDTHICPKDLIQTCCDSGLSFKIVVETFCKHFTMKEKVEKIEVRLITT</sequence>
<dbReference type="PANTHER" id="PTHR13370">
    <property type="entry name" value="RNA METHYLASE-RELATED"/>
    <property type="match status" value="1"/>
</dbReference>
<dbReference type="AlphaFoldDB" id="A0A1E1W0E6"/>
<dbReference type="Pfam" id="PF25904">
    <property type="entry name" value="Tmrp11_N"/>
    <property type="match status" value="1"/>
</dbReference>
<dbReference type="EMBL" id="GDQN01010608">
    <property type="protein sequence ID" value="JAT80446.1"/>
    <property type="molecule type" value="Transcribed_RNA"/>
</dbReference>
<dbReference type="PANTHER" id="PTHR13370:SF3">
    <property type="entry name" value="TRNA (GUANINE(10)-N2)-METHYLTRANSFERASE HOMOLOG"/>
    <property type="match status" value="1"/>
</dbReference>
<evidence type="ECO:0000256" key="2">
    <source>
        <dbReference type="ARBA" id="ARBA00022679"/>
    </source>
</evidence>
<feature type="domain" description="tRNA (guanine(10)-N(2))-methyltransferase TRMT11 N-terminal" evidence="3">
    <location>
        <begin position="4"/>
        <end position="92"/>
    </location>
</feature>
<accession>A0A1E1W0E6</accession>
<dbReference type="GO" id="GO:0032259">
    <property type="term" value="P:methylation"/>
    <property type="evidence" value="ECO:0007669"/>
    <property type="project" value="UniProtKB-KW"/>
</dbReference>
<dbReference type="GO" id="GO:0005737">
    <property type="term" value="C:cytoplasm"/>
    <property type="evidence" value="ECO:0007669"/>
    <property type="project" value="TreeGrafter"/>
</dbReference>
<keyword evidence="1" id="KW-0489">Methyltransferase</keyword>
<proteinExistence type="predicted"/>
<reference evidence="4" key="1">
    <citation type="submission" date="2015-09" db="EMBL/GenBank/DDBJ databases">
        <title>De novo assembly of Pectinophora gossypiella (Pink Bollworm) gut transcriptome.</title>
        <authorList>
            <person name="Tassone E.E."/>
        </authorList>
    </citation>
    <scope>NUCLEOTIDE SEQUENCE</scope>
</reference>
<protein>
    <recommendedName>
        <fullName evidence="3">tRNA (guanine(10)-N(2))-methyltransferase TRMT11 N-terminal domain-containing protein</fullName>
    </recommendedName>
</protein>
<dbReference type="GO" id="GO:0008168">
    <property type="term" value="F:methyltransferase activity"/>
    <property type="evidence" value="ECO:0007669"/>
    <property type="project" value="UniProtKB-KW"/>
</dbReference>
<evidence type="ECO:0000259" key="3">
    <source>
        <dbReference type="Pfam" id="PF25904"/>
    </source>
</evidence>
<organism evidence="4">
    <name type="scientific">Pectinophora gossypiella</name>
    <name type="common">Cotton pink bollworm</name>
    <name type="synonym">Depressaria gossypiella</name>
    <dbReference type="NCBI Taxonomy" id="13191"/>
    <lineage>
        <taxon>Eukaryota</taxon>
        <taxon>Metazoa</taxon>
        <taxon>Ecdysozoa</taxon>
        <taxon>Arthropoda</taxon>
        <taxon>Hexapoda</taxon>
        <taxon>Insecta</taxon>
        <taxon>Pterygota</taxon>
        <taxon>Neoptera</taxon>
        <taxon>Endopterygota</taxon>
        <taxon>Lepidoptera</taxon>
        <taxon>Glossata</taxon>
        <taxon>Ditrysia</taxon>
        <taxon>Gelechioidea</taxon>
        <taxon>Gelechiidae</taxon>
        <taxon>Apatetrinae</taxon>
        <taxon>Pectinophora</taxon>
    </lineage>
</organism>
<name>A0A1E1W0E6_PECGO</name>
<dbReference type="InterPro" id="IPR059073">
    <property type="entry name" value="TRMT11_N"/>
</dbReference>
<evidence type="ECO:0000313" key="4">
    <source>
        <dbReference type="EMBL" id="JAT80446.1"/>
    </source>
</evidence>
<dbReference type="OrthoDB" id="296065at2759"/>
<evidence type="ECO:0000256" key="1">
    <source>
        <dbReference type="ARBA" id="ARBA00022603"/>
    </source>
</evidence>